<dbReference type="PROSITE" id="PS50106">
    <property type="entry name" value="PDZ"/>
    <property type="match status" value="1"/>
</dbReference>
<dbReference type="InterPro" id="IPR036034">
    <property type="entry name" value="PDZ_sf"/>
</dbReference>
<dbReference type="PANTHER" id="PTHR11324:SF16">
    <property type="entry name" value="PDZ DOMAIN-CONTAINING PROTEIN 2"/>
    <property type="match status" value="1"/>
</dbReference>
<keyword evidence="4" id="KW-1185">Reference proteome</keyword>
<feature type="region of interest" description="Disordered" evidence="1">
    <location>
        <begin position="208"/>
        <end position="278"/>
    </location>
</feature>
<dbReference type="PANTHER" id="PTHR11324">
    <property type="entry name" value="IL16-RELATED"/>
    <property type="match status" value="1"/>
</dbReference>
<accession>A0A443SE46</accession>
<dbReference type="Gene3D" id="2.30.42.10">
    <property type="match status" value="1"/>
</dbReference>
<reference evidence="3 4" key="1">
    <citation type="journal article" date="2018" name="Gigascience">
        <title>Genomes of trombidid mites reveal novel predicted allergens and laterally-transferred genes associated with secondary metabolism.</title>
        <authorList>
            <person name="Dong X."/>
            <person name="Chaisiri K."/>
            <person name="Xia D."/>
            <person name="Armstrong S.D."/>
            <person name="Fang Y."/>
            <person name="Donnelly M.J."/>
            <person name="Kadowaki T."/>
            <person name="McGarry J.W."/>
            <person name="Darby A.C."/>
            <person name="Makepeace B.L."/>
        </authorList>
    </citation>
    <scope>NUCLEOTIDE SEQUENCE [LARGE SCALE GENOMIC DNA]</scope>
    <source>
        <strain evidence="3">UoL-UT</strain>
    </source>
</reference>
<feature type="compositionally biased region" description="Polar residues" evidence="1">
    <location>
        <begin position="224"/>
        <end position="238"/>
    </location>
</feature>
<dbReference type="AlphaFoldDB" id="A0A443SE46"/>
<evidence type="ECO:0000313" key="4">
    <source>
        <dbReference type="Proteomes" id="UP000288716"/>
    </source>
</evidence>
<dbReference type="Pfam" id="PF00595">
    <property type="entry name" value="PDZ"/>
    <property type="match status" value="1"/>
</dbReference>
<feature type="compositionally biased region" description="Low complexity" evidence="1">
    <location>
        <begin position="263"/>
        <end position="272"/>
    </location>
</feature>
<evidence type="ECO:0000313" key="3">
    <source>
        <dbReference type="EMBL" id="RWS25793.1"/>
    </source>
</evidence>
<dbReference type="InterPro" id="IPR001478">
    <property type="entry name" value="PDZ"/>
</dbReference>
<proteinExistence type="predicted"/>
<feature type="non-terminal residue" evidence="3">
    <location>
        <position position="344"/>
    </location>
</feature>
<dbReference type="SUPFAM" id="SSF50156">
    <property type="entry name" value="PDZ domain-like"/>
    <property type="match status" value="1"/>
</dbReference>
<protein>
    <recommendedName>
        <fullName evidence="2">PDZ domain-containing protein</fullName>
    </recommendedName>
</protein>
<organism evidence="3 4">
    <name type="scientific">Leptotrombidium deliense</name>
    <dbReference type="NCBI Taxonomy" id="299467"/>
    <lineage>
        <taxon>Eukaryota</taxon>
        <taxon>Metazoa</taxon>
        <taxon>Ecdysozoa</taxon>
        <taxon>Arthropoda</taxon>
        <taxon>Chelicerata</taxon>
        <taxon>Arachnida</taxon>
        <taxon>Acari</taxon>
        <taxon>Acariformes</taxon>
        <taxon>Trombidiformes</taxon>
        <taxon>Prostigmata</taxon>
        <taxon>Anystina</taxon>
        <taxon>Parasitengona</taxon>
        <taxon>Trombiculoidea</taxon>
        <taxon>Trombiculidae</taxon>
        <taxon>Leptotrombidium</taxon>
    </lineage>
</organism>
<dbReference type="CDD" id="cd00136">
    <property type="entry name" value="PDZ_canonical"/>
    <property type="match status" value="1"/>
</dbReference>
<name>A0A443SE46_9ACAR</name>
<evidence type="ECO:0000256" key="1">
    <source>
        <dbReference type="SAM" id="MobiDB-lite"/>
    </source>
</evidence>
<dbReference type="SMART" id="SM00228">
    <property type="entry name" value="PDZ"/>
    <property type="match status" value="1"/>
</dbReference>
<dbReference type="Proteomes" id="UP000288716">
    <property type="component" value="Unassembled WGS sequence"/>
</dbReference>
<comment type="caution">
    <text evidence="3">The sequence shown here is derived from an EMBL/GenBank/DDBJ whole genome shotgun (WGS) entry which is preliminary data.</text>
</comment>
<feature type="domain" description="PDZ" evidence="2">
    <location>
        <begin position="94"/>
        <end position="187"/>
    </location>
</feature>
<gene>
    <name evidence="3" type="ORF">B4U80_13041</name>
</gene>
<sequence length="344" mass="38216">MASLIFTDAVNPPKPPPTIRRASSFTQLLKRSSNGFADCVLRNNDFVTVVKVQETGKETMKRESDEFVTVLEVGEEFRNNHKQISSPSLPLIEEITVYRLPGERLGMALKFEGGGNSGETVNRVLIQNINCESPASKIHGKLLGRLREGDEILKIDGKLVSTMTRLECVAALRDASVCFKLLIKRTQVDAKTCEPKKNGITATCSDSMLINKKKSPPPIPPRMATTTLSSSTTKNVANGETEKRRPSQPPPLPPRKPKENLAQQQQQQQQHQSVNGSECSKITKNEFNDESHTKQTNRDNQIEALNIKCDDDLHNEKNGIDSIVPIVPIQPTFYLDSLSEKETT</sequence>
<dbReference type="STRING" id="299467.A0A443SE46"/>
<dbReference type="VEuPathDB" id="VectorBase:LDEU006247"/>
<dbReference type="OrthoDB" id="42382at2759"/>
<dbReference type="EMBL" id="NCKV01003376">
    <property type="protein sequence ID" value="RWS25793.1"/>
    <property type="molecule type" value="Genomic_DNA"/>
</dbReference>
<evidence type="ECO:0000259" key="2">
    <source>
        <dbReference type="PROSITE" id="PS50106"/>
    </source>
</evidence>